<dbReference type="SMART" id="SM00758">
    <property type="entry name" value="PA14"/>
    <property type="match status" value="1"/>
</dbReference>
<feature type="transmembrane region" description="Helical" evidence="1">
    <location>
        <begin position="431"/>
        <end position="450"/>
    </location>
</feature>
<dbReference type="PROSITE" id="PS51820">
    <property type="entry name" value="PA14"/>
    <property type="match status" value="1"/>
</dbReference>
<feature type="transmembrane region" description="Helical" evidence="1">
    <location>
        <begin position="489"/>
        <end position="507"/>
    </location>
</feature>
<feature type="transmembrane region" description="Helical" evidence="1">
    <location>
        <begin position="317"/>
        <end position="335"/>
    </location>
</feature>
<keyword evidence="1" id="KW-1133">Transmembrane helix</keyword>
<organism evidence="3">
    <name type="scientific">Candidatus Moduliflexus flocculans</name>
    <dbReference type="NCBI Taxonomy" id="1499966"/>
    <lineage>
        <taxon>Bacteria</taxon>
        <taxon>Candidatus Moduliflexota</taxon>
        <taxon>Candidatus Moduliflexia</taxon>
        <taxon>Candidatus Moduliflexales</taxon>
        <taxon>Candidatus Moduliflexaceae</taxon>
    </lineage>
</organism>
<keyword evidence="1" id="KW-0472">Membrane</keyword>
<accession>A0A0S6VQ03</accession>
<evidence type="ECO:0000313" key="4">
    <source>
        <dbReference type="Proteomes" id="UP000030700"/>
    </source>
</evidence>
<feature type="transmembrane region" description="Helical" evidence="1">
    <location>
        <begin position="179"/>
        <end position="201"/>
    </location>
</feature>
<dbReference type="Proteomes" id="UP000030700">
    <property type="component" value="Unassembled WGS sequence"/>
</dbReference>
<dbReference type="InterPro" id="IPR011658">
    <property type="entry name" value="PA14_dom"/>
</dbReference>
<dbReference type="Gene3D" id="3.90.182.10">
    <property type="entry name" value="Toxin - Anthrax Protective Antigen,domain 1"/>
    <property type="match status" value="1"/>
</dbReference>
<feature type="domain" description="PA14" evidence="2">
    <location>
        <begin position="28"/>
        <end position="163"/>
    </location>
</feature>
<dbReference type="EMBL" id="DF820455">
    <property type="protein sequence ID" value="GAK49090.1"/>
    <property type="molecule type" value="Genomic_DNA"/>
</dbReference>
<dbReference type="InterPro" id="IPR038731">
    <property type="entry name" value="RgtA/B/C-like"/>
</dbReference>
<feature type="transmembrane region" description="Helical" evidence="1">
    <location>
        <begin position="347"/>
        <end position="374"/>
    </location>
</feature>
<dbReference type="InterPro" id="IPR037524">
    <property type="entry name" value="PA14/GLEYA"/>
</dbReference>
<keyword evidence="1" id="KW-0812">Transmembrane</keyword>
<evidence type="ECO:0000256" key="1">
    <source>
        <dbReference type="SAM" id="Phobius"/>
    </source>
</evidence>
<feature type="transmembrane region" description="Helical" evidence="1">
    <location>
        <begin position="514"/>
        <end position="534"/>
    </location>
</feature>
<sequence>MSKTRTTIAVIISLFCCGGLLLAGVIGQRQWGLEGRYYQNNSMAGTPTTIRKNALPHLSGDEGETLSGVPVYSVVWEGWIAIPRSGVYQFSTNSDDGSKLLIDGQLVVDNGGKHRKRKISGEILLEKGVHALEIRYVQYGGLSVMQTFWTPPGKQEKRLPSYVLFRKRPTQSKMSRRNWLHFVYQFARYTGGILLCLLIGTHVFRKIPSTQRLIIATLTIYSLIIFGLTYFSSIKHTGSDPLGSLLTSQALLTHGTIRLDAYSDQLRGYSWQVYEQNGHHYYYYPPGTPVFSLPAVLIANWLGYDMTNREHDAQTQWWLSSILSVCAFLLIYRLCRHFCSQRESLWLALSLFLSSSLVNVMGSALWNMNFTVIFHLLSLNILAADVQKRLPSRAFYWLGFFLFAAYLCRPTAAIFIVVVFGYILLVRRSHFLRMALFCVALLAIFIAWSWNEYHQILPRYYLPEHQLNLGRPDMWLGLYGTLFSPGRGVFVYNPVFILTLLGAGLFIKTLCKQWLFWLSLGWFTLHTLAVSRFPVWHGGGSYGSRLFADVLPALILLTILIWHTVEIRQYSLSWRAFINGIYLLFALWGGFVNIYQGLYNWATIDWNVDPHIESHPETALDWRYPQFLATPQRLAARSYDYQKKRLHDYDLGEVLTADRNRAIFVNWLPPEQRSNGTWFRWSNGYIAQIFLDIEPFNSAGATQASLMLVLSALREQTVEIRLNHQPLGTVYLSAGETKETTLSFPLQQLQPLSSKNDTIKIEFPPGQIHSALSPNGLVCLEFFISNPTLRKSMPRGNWNLEIGIRFESLEITLNPPDESP</sequence>
<feature type="transmembrane region" description="Helical" evidence="1">
    <location>
        <begin position="394"/>
        <end position="424"/>
    </location>
</feature>
<proteinExistence type="predicted"/>
<dbReference type="SUPFAM" id="SSF56988">
    <property type="entry name" value="Anthrax protective antigen"/>
    <property type="match status" value="1"/>
</dbReference>
<protein>
    <submittedName>
        <fullName evidence="3">Membrane protein, putative</fullName>
    </submittedName>
</protein>
<evidence type="ECO:0000313" key="3">
    <source>
        <dbReference type="EMBL" id="GAK49090.1"/>
    </source>
</evidence>
<dbReference type="Pfam" id="PF07691">
    <property type="entry name" value="PA14"/>
    <property type="match status" value="1"/>
</dbReference>
<gene>
    <name evidence="3" type="ORF">U14_00308</name>
</gene>
<dbReference type="Pfam" id="PF13231">
    <property type="entry name" value="PMT_2"/>
    <property type="match status" value="1"/>
</dbReference>
<dbReference type="HOGENOM" id="CLU_344756_0_0_0"/>
<dbReference type="AlphaFoldDB" id="A0A0S6VQ03"/>
<feature type="transmembrane region" description="Helical" evidence="1">
    <location>
        <begin position="546"/>
        <end position="565"/>
    </location>
</feature>
<keyword evidence="4" id="KW-1185">Reference proteome</keyword>
<feature type="transmembrane region" description="Helical" evidence="1">
    <location>
        <begin position="213"/>
        <end position="232"/>
    </location>
</feature>
<evidence type="ECO:0000259" key="2">
    <source>
        <dbReference type="PROSITE" id="PS51820"/>
    </source>
</evidence>
<dbReference type="STRING" id="1499966.U14_00308"/>
<reference evidence="3" key="1">
    <citation type="journal article" date="2015" name="PeerJ">
        <title>First genomic representation of candidate bacterial phylum KSB3 points to enhanced environmental sensing as a trigger of wastewater bulking.</title>
        <authorList>
            <person name="Sekiguchi Y."/>
            <person name="Ohashi A."/>
            <person name="Parks D.H."/>
            <person name="Yamauchi T."/>
            <person name="Tyson G.W."/>
            <person name="Hugenholtz P."/>
        </authorList>
    </citation>
    <scope>NUCLEOTIDE SEQUENCE [LARGE SCALE GENOMIC DNA]</scope>
</reference>
<name>A0A0S6VQ03_9BACT</name>
<feature type="transmembrane region" description="Helical" evidence="1">
    <location>
        <begin position="577"/>
        <end position="595"/>
    </location>
</feature>